<dbReference type="Proteomes" id="UP000193642">
    <property type="component" value="Unassembled WGS sequence"/>
</dbReference>
<dbReference type="InterPro" id="IPR032675">
    <property type="entry name" value="LRR_dom_sf"/>
</dbReference>
<protein>
    <submittedName>
        <fullName evidence="4">L domain-like protein</fullName>
    </submittedName>
</protein>
<keyword evidence="2" id="KW-0677">Repeat</keyword>
<dbReference type="Pfam" id="PF00560">
    <property type="entry name" value="LRR_1"/>
    <property type="match status" value="2"/>
</dbReference>
<comment type="caution">
    <text evidence="4">The sequence shown here is derived from an EMBL/GenBank/DDBJ whole genome shotgun (WGS) entry which is preliminary data.</text>
</comment>
<dbReference type="AlphaFoldDB" id="A0A1Y2BTV4"/>
<reference evidence="4 5" key="1">
    <citation type="submission" date="2016-07" db="EMBL/GenBank/DDBJ databases">
        <title>Pervasive Adenine N6-methylation of Active Genes in Fungi.</title>
        <authorList>
            <consortium name="DOE Joint Genome Institute"/>
            <person name="Mondo S.J."/>
            <person name="Dannebaum R.O."/>
            <person name="Kuo R.C."/>
            <person name="Labutti K."/>
            <person name="Haridas S."/>
            <person name="Kuo A."/>
            <person name="Salamov A."/>
            <person name="Ahrendt S.R."/>
            <person name="Lipzen A."/>
            <person name="Sullivan W."/>
            <person name="Andreopoulos W.B."/>
            <person name="Clum A."/>
            <person name="Lindquist E."/>
            <person name="Daum C."/>
            <person name="Ramamoorthy G.K."/>
            <person name="Gryganskyi A."/>
            <person name="Culley D."/>
            <person name="Magnuson J.K."/>
            <person name="James T.Y."/>
            <person name="O'Malley M.A."/>
            <person name="Stajich J.E."/>
            <person name="Spatafora J.W."/>
            <person name="Visel A."/>
            <person name="Grigoriev I.V."/>
        </authorList>
    </citation>
    <scope>NUCLEOTIDE SEQUENCE [LARGE SCALE GENOMIC DNA]</scope>
    <source>
        <strain evidence="4 5">JEL800</strain>
    </source>
</reference>
<dbReference type="STRING" id="329046.A0A1Y2BTV4"/>
<dbReference type="FunFam" id="3.80.10.10:FF:000041">
    <property type="entry name" value="LRR receptor-like serine/threonine-protein kinase ERECTA"/>
    <property type="match status" value="1"/>
</dbReference>
<keyword evidence="5" id="KW-1185">Reference proteome</keyword>
<dbReference type="EMBL" id="MCGO01000045">
    <property type="protein sequence ID" value="ORY38200.1"/>
    <property type="molecule type" value="Genomic_DNA"/>
</dbReference>
<evidence type="ECO:0000259" key="3">
    <source>
        <dbReference type="PROSITE" id="PS50181"/>
    </source>
</evidence>
<evidence type="ECO:0000313" key="4">
    <source>
        <dbReference type="EMBL" id="ORY38200.1"/>
    </source>
</evidence>
<feature type="domain" description="F-box" evidence="3">
    <location>
        <begin position="87"/>
        <end position="134"/>
    </location>
</feature>
<sequence>MDSAQLQLLQEIQSQLSDIQSRISAIERNQAVLKSSTESHFTTLSATATAHQNTLKSLEYTIADIHHESRETSARLNLLVNGSRKHYTRITQLPDELIAQIFAWINPKTVLKYKRISKSFRATLSTKHFAIANLKTFRYQLSSCWQTWLVWPKEYQDEFVERTCRFKTCISLLRMPWYEKPYRYGSFPERICTLQNLTELIFERQRLTGCIPPAICELKQLHTLVLSRNRFQGPIPEQLGTIPALKILDLCYNLLNGVIPVTWECEFLERLILSHNFLTGEIPSSICNLKHLEILKVNSIS</sequence>
<dbReference type="InterPro" id="IPR052592">
    <property type="entry name" value="LRR-RLK"/>
</dbReference>
<dbReference type="Pfam" id="PF00646">
    <property type="entry name" value="F-box"/>
    <property type="match status" value="1"/>
</dbReference>
<dbReference type="SUPFAM" id="SSF81383">
    <property type="entry name" value="F-box domain"/>
    <property type="match status" value="1"/>
</dbReference>
<dbReference type="InterPro" id="IPR001810">
    <property type="entry name" value="F-box_dom"/>
</dbReference>
<evidence type="ECO:0000313" key="5">
    <source>
        <dbReference type="Proteomes" id="UP000193642"/>
    </source>
</evidence>
<gene>
    <name evidence="4" type="ORF">BCR33DRAFT_434429</name>
</gene>
<proteinExistence type="predicted"/>
<dbReference type="PROSITE" id="PS50181">
    <property type="entry name" value="FBOX"/>
    <property type="match status" value="1"/>
</dbReference>
<organism evidence="4 5">
    <name type="scientific">Rhizoclosmatium globosum</name>
    <dbReference type="NCBI Taxonomy" id="329046"/>
    <lineage>
        <taxon>Eukaryota</taxon>
        <taxon>Fungi</taxon>
        <taxon>Fungi incertae sedis</taxon>
        <taxon>Chytridiomycota</taxon>
        <taxon>Chytridiomycota incertae sedis</taxon>
        <taxon>Chytridiomycetes</taxon>
        <taxon>Chytridiales</taxon>
        <taxon>Chytriomycetaceae</taxon>
        <taxon>Rhizoclosmatium</taxon>
    </lineage>
</organism>
<dbReference type="InterPro" id="IPR036047">
    <property type="entry name" value="F-box-like_dom_sf"/>
</dbReference>
<dbReference type="OrthoDB" id="1394818at2759"/>
<dbReference type="Gene3D" id="1.20.1280.50">
    <property type="match status" value="1"/>
</dbReference>
<evidence type="ECO:0000256" key="2">
    <source>
        <dbReference type="ARBA" id="ARBA00022737"/>
    </source>
</evidence>
<keyword evidence="1" id="KW-0433">Leucine-rich repeat</keyword>
<dbReference type="PANTHER" id="PTHR48054:SF47">
    <property type="entry name" value="OS06G0179800 PROTEIN"/>
    <property type="match status" value="1"/>
</dbReference>
<dbReference type="Gene3D" id="3.80.10.10">
    <property type="entry name" value="Ribonuclease Inhibitor"/>
    <property type="match status" value="1"/>
</dbReference>
<dbReference type="InterPro" id="IPR001611">
    <property type="entry name" value="Leu-rich_rpt"/>
</dbReference>
<evidence type="ECO:0000256" key="1">
    <source>
        <dbReference type="ARBA" id="ARBA00022614"/>
    </source>
</evidence>
<dbReference type="SUPFAM" id="SSF52058">
    <property type="entry name" value="L domain-like"/>
    <property type="match status" value="1"/>
</dbReference>
<accession>A0A1Y2BTV4</accession>
<name>A0A1Y2BTV4_9FUNG</name>
<dbReference type="PANTHER" id="PTHR48054">
    <property type="entry name" value="RECEPTOR KINASE-LIKE PROTEIN XA21"/>
    <property type="match status" value="1"/>
</dbReference>